<geneLocation type="plasmid" evidence="1">
    <name>p2</name>
</geneLocation>
<proteinExistence type="predicted"/>
<name>A0AAU6Q957_9DEIO</name>
<dbReference type="RefSeq" id="WP_339098273.1">
    <property type="nucleotide sequence ID" value="NZ_CP149785.1"/>
</dbReference>
<organism evidence="1">
    <name type="scientific">Deinococcus sp. VB142</name>
    <dbReference type="NCBI Taxonomy" id="3112952"/>
    <lineage>
        <taxon>Bacteria</taxon>
        <taxon>Thermotogati</taxon>
        <taxon>Deinococcota</taxon>
        <taxon>Deinococci</taxon>
        <taxon>Deinococcales</taxon>
        <taxon>Deinococcaceae</taxon>
        <taxon>Deinococcus</taxon>
    </lineage>
</organism>
<protein>
    <submittedName>
        <fullName evidence="1">Uncharacterized protein</fullName>
    </submittedName>
</protein>
<dbReference type="EMBL" id="CP149785">
    <property type="protein sequence ID" value="WYF46764.1"/>
    <property type="molecule type" value="Genomic_DNA"/>
</dbReference>
<reference evidence="1" key="1">
    <citation type="submission" date="2024-03" db="EMBL/GenBank/DDBJ databases">
        <title>Deinococcus weizhi sp. nov., isolated from human skin.</title>
        <authorList>
            <person name="Wei Z."/>
            <person name="Tian F."/>
            <person name="Yang C."/>
            <person name="Xin L.T."/>
            <person name="Wen Z.J."/>
            <person name="Lan K.C."/>
            <person name="Yu L."/>
            <person name="Zhe W."/>
            <person name="Dan F.D."/>
            <person name="Jun W."/>
            <person name="Rui Z."/>
            <person name="Yong X.J."/>
            <person name="Ting Y."/>
            <person name="Wei X."/>
            <person name="Xu Z.G."/>
            <person name="Xin Z."/>
            <person name="Dong F.G."/>
            <person name="Ni X.M."/>
            <person name="Zheng M.G."/>
            <person name="Chun Y."/>
            <person name="Qian W.X."/>
        </authorList>
    </citation>
    <scope>NUCLEOTIDE SEQUENCE</scope>
    <source>
        <strain evidence="1">VB142</strain>
        <plasmid evidence="1">p2</plasmid>
    </source>
</reference>
<keyword evidence="1" id="KW-0614">Plasmid</keyword>
<accession>A0AAU6Q957</accession>
<gene>
    <name evidence="1" type="ORF">WDJ50_18545</name>
</gene>
<dbReference type="AlphaFoldDB" id="A0AAU6Q957"/>
<evidence type="ECO:0000313" key="1">
    <source>
        <dbReference type="EMBL" id="WYF46764.1"/>
    </source>
</evidence>
<sequence>MSGPDDIGLELGHISDEQRRENVRLTVEAERPHIWTATLCAEVRSKGTPGKPKIEHQVYTVELPADPEHPDDPTITLAHEYGTSIYLDKWCATEFDPVARTSVFRRTFRASDKLFQRLELYGWKRRKDLETEAQP</sequence>